<evidence type="ECO:0000256" key="5">
    <source>
        <dbReference type="SAM" id="Phobius"/>
    </source>
</evidence>
<comment type="caution">
    <text evidence="7">The sequence shown here is derived from an EMBL/GenBank/DDBJ whole genome shotgun (WGS) entry which is preliminary data.</text>
</comment>
<feature type="transmembrane region" description="Helical" evidence="5">
    <location>
        <begin position="364"/>
        <end position="385"/>
    </location>
</feature>
<keyword evidence="4 5" id="KW-0472">Membrane</keyword>
<dbReference type="Pfam" id="PF10320">
    <property type="entry name" value="7TM_GPCR_Srsx"/>
    <property type="match status" value="1"/>
</dbReference>
<keyword evidence="3 5" id="KW-1133">Transmembrane helix</keyword>
<organism evidence="7 8">
    <name type="scientific">Heterodera trifolii</name>
    <dbReference type="NCBI Taxonomy" id="157864"/>
    <lineage>
        <taxon>Eukaryota</taxon>
        <taxon>Metazoa</taxon>
        <taxon>Ecdysozoa</taxon>
        <taxon>Nematoda</taxon>
        <taxon>Chromadorea</taxon>
        <taxon>Rhabditida</taxon>
        <taxon>Tylenchina</taxon>
        <taxon>Tylenchomorpha</taxon>
        <taxon>Tylenchoidea</taxon>
        <taxon>Heteroderidae</taxon>
        <taxon>Heteroderinae</taxon>
        <taxon>Heterodera</taxon>
    </lineage>
</organism>
<reference evidence="7 8" key="1">
    <citation type="submission" date="2024-10" db="EMBL/GenBank/DDBJ databases">
        <authorList>
            <person name="Kim D."/>
        </authorList>
    </citation>
    <scope>NUCLEOTIDE SEQUENCE [LARGE SCALE GENOMIC DNA]</scope>
    <source>
        <strain evidence="7">BH-2024</strain>
    </source>
</reference>
<feature type="transmembrane region" description="Helical" evidence="5">
    <location>
        <begin position="276"/>
        <end position="300"/>
    </location>
</feature>
<gene>
    <name evidence="7" type="ORF">niasHT_015159</name>
</gene>
<comment type="subcellular location">
    <subcellularLocation>
        <location evidence="1">Membrane</location>
    </subcellularLocation>
</comment>
<dbReference type="SMART" id="SM01381">
    <property type="entry name" value="7TM_GPCR_Srsx"/>
    <property type="match status" value="1"/>
</dbReference>
<feature type="transmembrane region" description="Helical" evidence="5">
    <location>
        <begin position="397"/>
        <end position="421"/>
    </location>
</feature>
<evidence type="ECO:0000256" key="2">
    <source>
        <dbReference type="ARBA" id="ARBA00022692"/>
    </source>
</evidence>
<dbReference type="InterPro" id="IPR019424">
    <property type="entry name" value="7TM_GPCR_Srsx"/>
</dbReference>
<evidence type="ECO:0000313" key="7">
    <source>
        <dbReference type="EMBL" id="KAL3111961.1"/>
    </source>
</evidence>
<keyword evidence="8" id="KW-1185">Reference proteome</keyword>
<dbReference type="AlphaFoldDB" id="A0ABD2L9T8"/>
<dbReference type="GO" id="GO:0016020">
    <property type="term" value="C:membrane"/>
    <property type="evidence" value="ECO:0007669"/>
    <property type="project" value="UniProtKB-SubCell"/>
</dbReference>
<evidence type="ECO:0000256" key="1">
    <source>
        <dbReference type="ARBA" id="ARBA00004370"/>
    </source>
</evidence>
<evidence type="ECO:0000313" key="8">
    <source>
        <dbReference type="Proteomes" id="UP001620626"/>
    </source>
</evidence>
<dbReference type="InterPro" id="IPR012337">
    <property type="entry name" value="RNaseH-like_sf"/>
</dbReference>
<dbReference type="SUPFAM" id="SSF53098">
    <property type="entry name" value="Ribonuclease H-like"/>
    <property type="match status" value="1"/>
</dbReference>
<evidence type="ECO:0000259" key="6">
    <source>
        <dbReference type="Pfam" id="PF05699"/>
    </source>
</evidence>
<dbReference type="InterPro" id="IPR047130">
    <property type="entry name" value="7TM_GPCR_Srsx_nematod"/>
</dbReference>
<proteinExistence type="predicted"/>
<evidence type="ECO:0000256" key="4">
    <source>
        <dbReference type="ARBA" id="ARBA00023136"/>
    </source>
</evidence>
<dbReference type="PANTHER" id="PTHR23360">
    <property type="entry name" value="G-PROTEIN COUPLED RECEPTORS FAMILY 1 PROFILE DOMAIN-CONTAINING PROTEIN-RELATED"/>
    <property type="match status" value="1"/>
</dbReference>
<dbReference type="SUPFAM" id="SSF81321">
    <property type="entry name" value="Family A G protein-coupled receptor-like"/>
    <property type="match status" value="1"/>
</dbReference>
<accession>A0ABD2L9T8</accession>
<dbReference type="InterPro" id="IPR008906">
    <property type="entry name" value="HATC_C_dom"/>
</dbReference>
<dbReference type="PANTHER" id="PTHR23360:SF5">
    <property type="entry name" value="G-PROTEIN COUPLED RECEPTORS FAMILY 1 PROFILE DOMAIN-CONTAINING PROTEIN"/>
    <property type="match status" value="1"/>
</dbReference>
<sequence length="462" mass="52773">MTNFKRKIGERTNEEFYGMIIAQMLRRLDPNEADHLRVSFRNFLQSTLNYVDKWFRVERFPTDLVWISLKEKKVSRAEVMSLAEQIAPELNDNEIFYEITALNETLEKISDEKFSEMNAEQKWMKLFEAELPNLLLLVSKILSIPVSNACVERIFSLCSAQWTDVRNSLKVETVKSLAQIKINYDFTCPDISLHGTVNYLLALCSLFELFHQLGQFLFVYTAFSGQNFIQYRLAAKILFIPMIGLGAVNPTMFFTGIDRLIVITFTEINDKIKSRLYLALLTFISVSYGCFFSVSVYQGVNVNSELLITGSYVDFFKDPSFHVLISFLLISMTQVIYLFVGMMIRIKSAALPSADSINRRSFRALFCIISFNVGGYLICLLYFYLIKPLIGSPITAWFGHAIAGIPLNIGAASNGPILYFTSTEYRQAYQKVFPALFARSSNINRVGPQQQHGHISSTNRNF</sequence>
<dbReference type="Proteomes" id="UP001620626">
    <property type="component" value="Unassembled WGS sequence"/>
</dbReference>
<keyword evidence="2 5" id="KW-0812">Transmembrane</keyword>
<dbReference type="InterPro" id="IPR000276">
    <property type="entry name" value="GPCR_Rhodpsn"/>
</dbReference>
<feature type="transmembrane region" description="Helical" evidence="5">
    <location>
        <begin position="199"/>
        <end position="221"/>
    </location>
</feature>
<evidence type="ECO:0000256" key="3">
    <source>
        <dbReference type="ARBA" id="ARBA00022989"/>
    </source>
</evidence>
<feature type="domain" description="HAT C-terminal dimerisation" evidence="6">
    <location>
        <begin position="115"/>
        <end position="181"/>
    </location>
</feature>
<protein>
    <recommendedName>
        <fullName evidence="6">HAT C-terminal dimerisation domain-containing protein</fullName>
    </recommendedName>
</protein>
<name>A0ABD2L9T8_9BILA</name>
<feature type="transmembrane region" description="Helical" evidence="5">
    <location>
        <begin position="320"/>
        <end position="344"/>
    </location>
</feature>
<dbReference type="EMBL" id="JBICBT010000491">
    <property type="protein sequence ID" value="KAL3111961.1"/>
    <property type="molecule type" value="Genomic_DNA"/>
</dbReference>
<feature type="transmembrane region" description="Helical" evidence="5">
    <location>
        <begin position="233"/>
        <end position="255"/>
    </location>
</feature>
<dbReference type="Pfam" id="PF05699">
    <property type="entry name" value="Dimer_Tnp_hAT"/>
    <property type="match status" value="1"/>
</dbReference>